<dbReference type="PANTHER" id="PTHR46373:SF5">
    <property type="entry name" value="RWP-RK DOMAIN PROTEIN"/>
    <property type="match status" value="1"/>
</dbReference>
<evidence type="ECO:0000256" key="4">
    <source>
        <dbReference type="ARBA" id="ARBA00023125"/>
    </source>
</evidence>
<keyword evidence="4" id="KW-0238">DNA-binding</keyword>
<dbReference type="OrthoDB" id="6270329at2759"/>
<feature type="region of interest" description="Disordered" evidence="7">
    <location>
        <begin position="326"/>
        <end position="347"/>
    </location>
</feature>
<keyword evidence="6" id="KW-0539">Nucleus</keyword>
<feature type="domain" description="RWP-RK" evidence="8">
    <location>
        <begin position="337"/>
        <end position="424"/>
    </location>
</feature>
<evidence type="ECO:0000256" key="5">
    <source>
        <dbReference type="ARBA" id="ARBA00023163"/>
    </source>
</evidence>
<evidence type="ECO:0000259" key="8">
    <source>
        <dbReference type="PROSITE" id="PS51519"/>
    </source>
</evidence>
<dbReference type="GO" id="GO:0003677">
    <property type="term" value="F:DNA binding"/>
    <property type="evidence" value="ECO:0007669"/>
    <property type="project" value="UniProtKB-KW"/>
</dbReference>
<gene>
    <name evidence="9" type="ORF">EUTSA_v10013525mg</name>
</gene>
<dbReference type="InterPro" id="IPR044607">
    <property type="entry name" value="RKD-like"/>
</dbReference>
<keyword evidence="2" id="KW-0805">Transcription regulation</keyword>
<dbReference type="Proteomes" id="UP000030689">
    <property type="component" value="Unassembled WGS sequence"/>
</dbReference>
<organism evidence="9 10">
    <name type="scientific">Eutrema salsugineum</name>
    <name type="common">Saltwater cress</name>
    <name type="synonym">Sisymbrium salsugineum</name>
    <dbReference type="NCBI Taxonomy" id="72664"/>
    <lineage>
        <taxon>Eukaryota</taxon>
        <taxon>Viridiplantae</taxon>
        <taxon>Streptophyta</taxon>
        <taxon>Embryophyta</taxon>
        <taxon>Tracheophyta</taxon>
        <taxon>Spermatophyta</taxon>
        <taxon>Magnoliopsida</taxon>
        <taxon>eudicotyledons</taxon>
        <taxon>Gunneridae</taxon>
        <taxon>Pentapetalae</taxon>
        <taxon>rosids</taxon>
        <taxon>malvids</taxon>
        <taxon>Brassicales</taxon>
        <taxon>Brassicaceae</taxon>
        <taxon>Eutremeae</taxon>
        <taxon>Eutrema</taxon>
    </lineage>
</organism>
<accession>V4KUH1</accession>
<protein>
    <recommendedName>
        <fullName evidence="8">RWP-RK domain-containing protein</fullName>
    </recommendedName>
</protein>
<evidence type="ECO:0000256" key="1">
    <source>
        <dbReference type="ARBA" id="ARBA00004049"/>
    </source>
</evidence>
<dbReference type="PROSITE" id="PS51519">
    <property type="entry name" value="RWP_RK"/>
    <property type="match status" value="1"/>
</dbReference>
<reference evidence="9 10" key="1">
    <citation type="journal article" date="2013" name="Front. Plant Sci.">
        <title>The Reference Genome of the Halophytic Plant Eutrema salsugineum.</title>
        <authorList>
            <person name="Yang R."/>
            <person name="Jarvis D.E."/>
            <person name="Chen H."/>
            <person name="Beilstein M.A."/>
            <person name="Grimwood J."/>
            <person name="Jenkins J."/>
            <person name="Shu S."/>
            <person name="Prochnik S."/>
            <person name="Xin M."/>
            <person name="Ma C."/>
            <person name="Schmutz J."/>
            <person name="Wing R.A."/>
            <person name="Mitchell-Olds T."/>
            <person name="Schumaker K.S."/>
            <person name="Wang X."/>
        </authorList>
    </citation>
    <scope>NUCLEOTIDE SEQUENCE [LARGE SCALE GENOMIC DNA]</scope>
</reference>
<evidence type="ECO:0000313" key="9">
    <source>
        <dbReference type="EMBL" id="ESQ41595.1"/>
    </source>
</evidence>
<evidence type="ECO:0000256" key="3">
    <source>
        <dbReference type="ARBA" id="ARBA00023054"/>
    </source>
</evidence>
<evidence type="ECO:0000313" key="10">
    <source>
        <dbReference type="Proteomes" id="UP000030689"/>
    </source>
</evidence>
<name>V4KUH1_EUTSA</name>
<dbReference type="STRING" id="72664.V4KUH1"/>
<evidence type="ECO:0000256" key="2">
    <source>
        <dbReference type="ARBA" id="ARBA00023015"/>
    </source>
</evidence>
<proteinExistence type="predicted"/>
<evidence type="ECO:0000256" key="7">
    <source>
        <dbReference type="SAM" id="MobiDB-lite"/>
    </source>
</evidence>
<keyword evidence="5" id="KW-0804">Transcription</keyword>
<dbReference type="AlphaFoldDB" id="V4KUH1"/>
<dbReference type="KEGG" id="eus:EUTSA_v10013525mg"/>
<dbReference type="Gramene" id="ESQ41595">
    <property type="protein sequence ID" value="ESQ41595"/>
    <property type="gene ID" value="EUTSA_v10013525mg"/>
</dbReference>
<sequence length="450" mass="50185">MADNNHKDAEDQYYDHYLDEDLLNVINSPDRNLMDLSFNEDPLPHLPPLFPLPPPPPTPTTEDINETELFQELSISISNSGDTSDMLVSQLANEGSLTWEMIDDVNGSINNDVLGQIVDDNATNVCETSQLEVGTLVFGERGTNFESGGPSTMPVPAVSRIEPGSLVLGEFGPNFETGGTSATPVPASRPTVSEGILVCTCCSPLRVLVHSNGEETMRLDIHGGIGYFCHAIFETQRVDGSNQRQHHTYHLIDMSMEDVKKFLEDYCAEIEAGGFVMTQDTNEDMFQAMNACYRNNQLFLSSSGINDLPMSLVMPDKSLGDPSIPGYVSLRDDPPVKKGKPRRQTRLAAQRERTKKMTLKDVSMHFHIPIEQASRKLSLCPTVLKKICRRGGLNRWPHRRVKSLLSKINSLKEVLRTATDPRVRMRAEQELARLEKRLSKICGGILRNYK</sequence>
<dbReference type="InterPro" id="IPR003035">
    <property type="entry name" value="RWP-RK_dom"/>
</dbReference>
<comment type="function">
    <text evidence="1">Putative transcription factor.</text>
</comment>
<dbReference type="PANTHER" id="PTHR46373">
    <property type="entry name" value="PROTEIN RKD4"/>
    <property type="match status" value="1"/>
</dbReference>
<keyword evidence="10" id="KW-1185">Reference proteome</keyword>
<dbReference type="GO" id="GO:0003700">
    <property type="term" value="F:DNA-binding transcription factor activity"/>
    <property type="evidence" value="ECO:0007669"/>
    <property type="project" value="InterPro"/>
</dbReference>
<dbReference type="OMA" id="LVCTCCN"/>
<keyword evidence="3" id="KW-0175">Coiled coil</keyword>
<dbReference type="Pfam" id="PF02042">
    <property type="entry name" value="RWP-RK"/>
    <property type="match status" value="1"/>
</dbReference>
<dbReference type="EMBL" id="KI517464">
    <property type="protein sequence ID" value="ESQ41595.1"/>
    <property type="molecule type" value="Genomic_DNA"/>
</dbReference>
<dbReference type="eggNOG" id="ENOG502S030">
    <property type="taxonomic scope" value="Eukaryota"/>
</dbReference>
<evidence type="ECO:0000256" key="6">
    <source>
        <dbReference type="ARBA" id="ARBA00023242"/>
    </source>
</evidence>